<dbReference type="CDD" id="cd00483">
    <property type="entry name" value="HPPK"/>
    <property type="match status" value="1"/>
</dbReference>
<comment type="pathway">
    <text evidence="1">Cofactor biosynthesis; tetrahydrofolate biosynthesis; 2-amino-4-hydroxy-6-hydroxymethyl-7,8-dihydropteridine diphosphate from 7,8-dihydroneopterin triphosphate: step 4/4.</text>
</comment>
<organism evidence="14 15">
    <name type="scientific">Colwellia demingiae</name>
    <dbReference type="NCBI Taxonomy" id="89401"/>
    <lineage>
        <taxon>Bacteria</taxon>
        <taxon>Pseudomonadati</taxon>
        <taxon>Pseudomonadota</taxon>
        <taxon>Gammaproteobacteria</taxon>
        <taxon>Alteromonadales</taxon>
        <taxon>Colwelliaceae</taxon>
        <taxon>Colwellia</taxon>
    </lineage>
</organism>
<evidence type="ECO:0000313" key="15">
    <source>
        <dbReference type="Proteomes" id="UP000321822"/>
    </source>
</evidence>
<dbReference type="EC" id="2.7.6.3" evidence="3"/>
<dbReference type="UniPathway" id="UPA00077">
    <property type="reaction ID" value="UER00155"/>
</dbReference>
<accession>A0A5C6Q600</accession>
<comment type="caution">
    <text evidence="14">The sequence shown here is derived from an EMBL/GenBank/DDBJ whole genome shotgun (WGS) entry which is preliminary data.</text>
</comment>
<evidence type="ECO:0000256" key="12">
    <source>
        <dbReference type="ARBA" id="ARBA00033413"/>
    </source>
</evidence>
<keyword evidence="6" id="KW-0547">Nucleotide-binding</keyword>
<dbReference type="PANTHER" id="PTHR43071">
    <property type="entry name" value="2-AMINO-4-HYDROXY-6-HYDROXYMETHYLDIHYDROPTERIDINE PYROPHOSPHOKINASE"/>
    <property type="match status" value="1"/>
</dbReference>
<proteinExistence type="inferred from homology"/>
<dbReference type="EMBL" id="VOLT01000015">
    <property type="protein sequence ID" value="TWX64131.1"/>
    <property type="molecule type" value="Genomic_DNA"/>
</dbReference>
<dbReference type="SUPFAM" id="SSF55083">
    <property type="entry name" value="6-hydroxymethyl-7,8-dihydropterin pyrophosphokinase, HPPK"/>
    <property type="match status" value="1"/>
</dbReference>
<dbReference type="InterPro" id="IPR035907">
    <property type="entry name" value="Hppk_sf"/>
</dbReference>
<name>A0A5C6Q600_9GAMM</name>
<dbReference type="PANTHER" id="PTHR43071:SF1">
    <property type="entry name" value="2-AMINO-4-HYDROXY-6-HYDROXYMETHYLDIHYDROPTERIDINE PYROPHOSPHOKINASE"/>
    <property type="match status" value="1"/>
</dbReference>
<evidence type="ECO:0000256" key="10">
    <source>
        <dbReference type="ARBA" id="ARBA00029409"/>
    </source>
</evidence>
<evidence type="ECO:0000256" key="6">
    <source>
        <dbReference type="ARBA" id="ARBA00022741"/>
    </source>
</evidence>
<dbReference type="Proteomes" id="UP000321822">
    <property type="component" value="Unassembled WGS sequence"/>
</dbReference>
<dbReference type="GO" id="GO:0005524">
    <property type="term" value="F:ATP binding"/>
    <property type="evidence" value="ECO:0007669"/>
    <property type="project" value="UniProtKB-KW"/>
</dbReference>
<keyword evidence="9" id="KW-0289">Folate biosynthesis</keyword>
<gene>
    <name evidence="14" type="primary">folK</name>
    <name evidence="14" type="ORF">ESZ36_20910</name>
</gene>
<dbReference type="InterPro" id="IPR000550">
    <property type="entry name" value="Hppk"/>
</dbReference>
<dbReference type="GO" id="GO:0046654">
    <property type="term" value="P:tetrahydrofolate biosynthetic process"/>
    <property type="evidence" value="ECO:0007669"/>
    <property type="project" value="UniProtKB-UniPathway"/>
</dbReference>
<keyword evidence="8" id="KW-0067">ATP-binding</keyword>
<evidence type="ECO:0000256" key="7">
    <source>
        <dbReference type="ARBA" id="ARBA00022777"/>
    </source>
</evidence>
<protein>
    <recommendedName>
        <fullName evidence="4">2-amino-4-hydroxy-6-hydroxymethyldihydropteridine pyrophosphokinase</fullName>
        <ecNumber evidence="3">2.7.6.3</ecNumber>
    </recommendedName>
    <alternativeName>
        <fullName evidence="11">6-hydroxymethyl-7,8-dihydropterin pyrophosphokinase</fullName>
    </alternativeName>
    <alternativeName>
        <fullName evidence="12">7,8-dihydro-6-hydroxymethylpterin-pyrophosphokinase</fullName>
    </alternativeName>
</protein>
<dbReference type="RefSeq" id="WP_146791478.1">
    <property type="nucleotide sequence ID" value="NZ_VOLT01000015.1"/>
</dbReference>
<comment type="function">
    <text evidence="10">Catalyzes the transfer of pyrophosphate from adenosine triphosphate (ATP) to 6-hydroxymethyl-7,8-dihydropterin, an enzymatic step in folate biosynthesis pathway.</text>
</comment>
<sequence length="130" mass="14673">MPFYIVAVCSNIDAQTNIHQAFELIKKIDSQASMAKLLSTEPVGFTEQADFTNTAFSFNSALNATDLKAHLKSIEVQLGRIRTSNKNGPRTIDLDIVKIDNEIVDDDYHQYDFVKKSVDELVFKRAMKSK</sequence>
<keyword evidence="7 14" id="KW-0418">Kinase</keyword>
<evidence type="ECO:0000256" key="1">
    <source>
        <dbReference type="ARBA" id="ARBA00005051"/>
    </source>
</evidence>
<feature type="domain" description="7,8-dihydro-6-hydroxymethylpterin-pyrophosphokinase" evidence="13">
    <location>
        <begin position="86"/>
        <end position="97"/>
    </location>
</feature>
<dbReference type="AlphaFoldDB" id="A0A5C6Q600"/>
<dbReference type="GO" id="GO:0016301">
    <property type="term" value="F:kinase activity"/>
    <property type="evidence" value="ECO:0007669"/>
    <property type="project" value="UniProtKB-KW"/>
</dbReference>
<evidence type="ECO:0000313" key="14">
    <source>
        <dbReference type="EMBL" id="TWX64131.1"/>
    </source>
</evidence>
<evidence type="ECO:0000256" key="2">
    <source>
        <dbReference type="ARBA" id="ARBA00005810"/>
    </source>
</evidence>
<keyword evidence="5 14" id="KW-0808">Transferase</keyword>
<evidence type="ECO:0000256" key="5">
    <source>
        <dbReference type="ARBA" id="ARBA00022679"/>
    </source>
</evidence>
<dbReference type="GO" id="GO:0003848">
    <property type="term" value="F:2-amino-4-hydroxy-6-hydroxymethyldihydropteridine diphosphokinase activity"/>
    <property type="evidence" value="ECO:0007669"/>
    <property type="project" value="UniProtKB-EC"/>
</dbReference>
<dbReference type="PROSITE" id="PS00794">
    <property type="entry name" value="HPPK"/>
    <property type="match status" value="1"/>
</dbReference>
<dbReference type="OrthoDB" id="582926at2"/>
<dbReference type="Pfam" id="PF01288">
    <property type="entry name" value="HPPK"/>
    <property type="match status" value="1"/>
</dbReference>
<dbReference type="GO" id="GO:0046656">
    <property type="term" value="P:folic acid biosynthetic process"/>
    <property type="evidence" value="ECO:0007669"/>
    <property type="project" value="UniProtKB-KW"/>
</dbReference>
<evidence type="ECO:0000256" key="3">
    <source>
        <dbReference type="ARBA" id="ARBA00013253"/>
    </source>
</evidence>
<evidence type="ECO:0000256" key="11">
    <source>
        <dbReference type="ARBA" id="ARBA00029766"/>
    </source>
</evidence>
<dbReference type="NCBIfam" id="TIGR01498">
    <property type="entry name" value="folK"/>
    <property type="match status" value="1"/>
</dbReference>
<keyword evidence="15" id="KW-1185">Reference proteome</keyword>
<dbReference type="Gene3D" id="3.30.70.560">
    <property type="entry name" value="7,8-Dihydro-6-hydroxymethylpterin-pyrophosphokinase HPPK"/>
    <property type="match status" value="1"/>
</dbReference>
<comment type="similarity">
    <text evidence="2">Belongs to the HPPK family.</text>
</comment>
<reference evidence="14 15" key="1">
    <citation type="submission" date="2019-07" db="EMBL/GenBank/DDBJ databases">
        <title>Genomes of sea-ice associated Colwellia species.</title>
        <authorList>
            <person name="Bowman J.P."/>
        </authorList>
    </citation>
    <scope>NUCLEOTIDE SEQUENCE [LARGE SCALE GENOMIC DNA]</scope>
    <source>
        <strain evidence="14 15">ACAM 459</strain>
    </source>
</reference>
<evidence type="ECO:0000256" key="8">
    <source>
        <dbReference type="ARBA" id="ARBA00022840"/>
    </source>
</evidence>
<evidence type="ECO:0000256" key="9">
    <source>
        <dbReference type="ARBA" id="ARBA00022909"/>
    </source>
</evidence>
<evidence type="ECO:0000259" key="13">
    <source>
        <dbReference type="PROSITE" id="PS00794"/>
    </source>
</evidence>
<evidence type="ECO:0000256" key="4">
    <source>
        <dbReference type="ARBA" id="ARBA00016218"/>
    </source>
</evidence>